<dbReference type="EMBL" id="LT629973">
    <property type="protein sequence ID" value="SEH98740.1"/>
    <property type="molecule type" value="Genomic_DNA"/>
</dbReference>
<name>A0A1C7P9J5_9BACT</name>
<feature type="region of interest" description="Disordered" evidence="1">
    <location>
        <begin position="1"/>
        <end position="25"/>
    </location>
</feature>
<organism evidence="2 3">
    <name type="scientific">Akkermansia glycaniphila</name>
    <dbReference type="NCBI Taxonomy" id="1679444"/>
    <lineage>
        <taxon>Bacteria</taxon>
        <taxon>Pseudomonadati</taxon>
        <taxon>Verrucomicrobiota</taxon>
        <taxon>Verrucomicrobiia</taxon>
        <taxon>Verrucomicrobiales</taxon>
        <taxon>Akkermansiaceae</taxon>
        <taxon>Akkermansia</taxon>
    </lineage>
</organism>
<dbReference type="RefSeq" id="WP_067777667.1">
    <property type="nucleotide sequence ID" value="NZ_JACVVN010000012.1"/>
</dbReference>
<proteinExistence type="predicted"/>
<evidence type="ECO:0000256" key="1">
    <source>
        <dbReference type="SAM" id="MobiDB-lite"/>
    </source>
</evidence>
<keyword evidence="3" id="KW-1185">Reference proteome</keyword>
<dbReference type="Proteomes" id="UP000176204">
    <property type="component" value="Chromosome I"/>
</dbReference>
<evidence type="ECO:0000313" key="3">
    <source>
        <dbReference type="Proteomes" id="UP000176204"/>
    </source>
</evidence>
<dbReference type="KEGG" id="agl:PYTT_2326"/>
<dbReference type="STRING" id="1679444.PYTT_2326"/>
<evidence type="ECO:0000313" key="2">
    <source>
        <dbReference type="EMBL" id="SEH98740.1"/>
    </source>
</evidence>
<gene>
    <name evidence="2" type="ORF">PYTT_2326</name>
</gene>
<accession>A0A1C7P9J5</accession>
<sequence>MDTHETHPKKKDNAEDEGLNGFYHPLEEAEKLNEAGEGHPLNIMSDLYYESSSEAFHEPETNWKKEQKKQ</sequence>
<reference evidence="3" key="1">
    <citation type="submission" date="2016-09" db="EMBL/GenBank/DDBJ databases">
        <authorList>
            <person name="Koehorst J."/>
        </authorList>
    </citation>
    <scope>NUCLEOTIDE SEQUENCE [LARGE SCALE GENOMIC DNA]</scope>
</reference>
<dbReference type="AlphaFoldDB" id="A0A1C7P9J5"/>
<protein>
    <submittedName>
        <fullName evidence="2">Uncharacterized protein</fullName>
    </submittedName>
</protein>